<protein>
    <submittedName>
        <fullName evidence="1">Uncharacterized protein</fullName>
    </submittedName>
</protein>
<proteinExistence type="predicted"/>
<dbReference type="Proteomes" id="UP000004750">
    <property type="component" value="Unassembled WGS sequence"/>
</dbReference>
<organism evidence="1 2">
    <name type="scientific">Cardiobacterium valvarum F0432</name>
    <dbReference type="NCBI Taxonomy" id="797473"/>
    <lineage>
        <taxon>Bacteria</taxon>
        <taxon>Pseudomonadati</taxon>
        <taxon>Pseudomonadota</taxon>
        <taxon>Gammaproteobacteria</taxon>
        <taxon>Cardiobacteriales</taxon>
        <taxon>Cardiobacteriaceae</taxon>
        <taxon>Cardiobacterium</taxon>
    </lineage>
</organism>
<evidence type="ECO:0000313" key="1">
    <source>
        <dbReference type="EMBL" id="EHM52434.1"/>
    </source>
</evidence>
<dbReference type="AlphaFoldDB" id="G9ZHN8"/>
<evidence type="ECO:0000313" key="2">
    <source>
        <dbReference type="Proteomes" id="UP000004750"/>
    </source>
</evidence>
<dbReference type="STRING" id="797473.HMPREF9080_02296"/>
<comment type="caution">
    <text evidence="1">The sequence shown here is derived from an EMBL/GenBank/DDBJ whole genome shotgun (WGS) entry which is preliminary data.</text>
</comment>
<accession>G9ZHN8</accession>
<reference evidence="1 2" key="1">
    <citation type="submission" date="2011-08" db="EMBL/GenBank/DDBJ databases">
        <authorList>
            <person name="Weinstock G."/>
            <person name="Sodergren E."/>
            <person name="Clifton S."/>
            <person name="Fulton L."/>
            <person name="Fulton B."/>
            <person name="Courtney L."/>
            <person name="Fronick C."/>
            <person name="Harrison M."/>
            <person name="Strong C."/>
            <person name="Farmer C."/>
            <person name="Delahaunty K."/>
            <person name="Markovic C."/>
            <person name="Hall O."/>
            <person name="Minx P."/>
            <person name="Tomlinson C."/>
            <person name="Mitreva M."/>
            <person name="Hou S."/>
            <person name="Chen J."/>
            <person name="Wollam A."/>
            <person name="Pepin K.H."/>
            <person name="Johnson M."/>
            <person name="Bhonagiri V."/>
            <person name="Zhang X."/>
            <person name="Suruliraj S."/>
            <person name="Warren W."/>
            <person name="Chinwalla A."/>
            <person name="Mardis E.R."/>
            <person name="Wilson R.K."/>
        </authorList>
    </citation>
    <scope>NUCLEOTIDE SEQUENCE [LARGE SCALE GENOMIC DNA]</scope>
    <source>
        <strain evidence="1 2">F0432</strain>
    </source>
</reference>
<dbReference type="HOGENOM" id="CLU_2255672_0_0_6"/>
<feature type="non-terminal residue" evidence="1">
    <location>
        <position position="1"/>
    </location>
</feature>
<dbReference type="EMBL" id="AGCM01000135">
    <property type="protein sequence ID" value="EHM52434.1"/>
    <property type="molecule type" value="Genomic_DNA"/>
</dbReference>
<sequence>PGSVVAGPAKRREYWVRQAAGILSLPSGVVAEPAKRRGYWGRQAAWLPGPLSGVVAGSIKWWVCGVLSRLFSHKNAAMRGVFSMRCAPSGMEPALALLSLFLL</sequence>
<gene>
    <name evidence="1" type="ORF">HMPREF9080_02296</name>
</gene>
<name>G9ZHN8_9GAMM</name>